<dbReference type="EMBL" id="SGXA01000001">
    <property type="protein sequence ID" value="RZS75921.1"/>
    <property type="molecule type" value="Genomic_DNA"/>
</dbReference>
<reference evidence="2 3" key="1">
    <citation type="submission" date="2019-02" db="EMBL/GenBank/DDBJ databases">
        <title>Genomic Encyclopedia of Type Strains, Phase IV (KMG-IV): sequencing the most valuable type-strain genomes for metagenomic binning, comparative biology and taxonomic classification.</title>
        <authorList>
            <person name="Goeker M."/>
        </authorList>
    </citation>
    <scope>NUCLEOTIDE SEQUENCE [LARGE SCALE GENOMIC DNA]</scope>
    <source>
        <strain evidence="2 3">DSM 18116</strain>
    </source>
</reference>
<name>A0A4Q7N4J4_9BACT</name>
<evidence type="ECO:0000259" key="1">
    <source>
        <dbReference type="Pfam" id="PF14279"/>
    </source>
</evidence>
<feature type="domain" description="HNH endonuclease 5" evidence="1">
    <location>
        <begin position="3"/>
        <end position="54"/>
    </location>
</feature>
<dbReference type="Proteomes" id="UP000293874">
    <property type="component" value="Unassembled WGS sequence"/>
</dbReference>
<dbReference type="RefSeq" id="WP_158644078.1">
    <property type="nucleotide sequence ID" value="NZ_CP042431.1"/>
</dbReference>
<dbReference type="InterPro" id="IPR029471">
    <property type="entry name" value="HNH_5"/>
</dbReference>
<keyword evidence="2" id="KW-0378">Hydrolase</keyword>
<accession>A0A4Q7N4J4</accession>
<keyword evidence="2" id="KW-0255">Endonuclease</keyword>
<dbReference type="GO" id="GO:0004519">
    <property type="term" value="F:endonuclease activity"/>
    <property type="evidence" value="ECO:0007669"/>
    <property type="project" value="UniProtKB-KW"/>
</dbReference>
<gene>
    <name evidence="2" type="ORF">EV199_1797</name>
</gene>
<dbReference type="Gene3D" id="1.10.30.50">
    <property type="match status" value="1"/>
</dbReference>
<proteinExistence type="predicted"/>
<protein>
    <submittedName>
        <fullName evidence="2">HNH endonuclease</fullName>
    </submittedName>
</protein>
<evidence type="ECO:0000313" key="2">
    <source>
        <dbReference type="EMBL" id="RZS75921.1"/>
    </source>
</evidence>
<sequence>MDCYNCGATLNRKTRSAEHILPRSIGGKRIAYNLLCKSCNEQFGRTIDNELASRLTRFYTLLNSGEPVLPATNVSGNRKDGKIALHEKFIARVKKNRSFAGSKDYFRAIAKICLNYYLSKGYPKQYCETIKAFIRSGTPDNIFQYYAPESVSIHQLSENEVSHVLHIHGNKQSGLLYAYIELFNMQNLIFIFSMEYDERDIDVTWCRDVITNADLTKDVQLHLTREQLEHPGMSSADMEERLFPRFERLLRIIQGR</sequence>
<evidence type="ECO:0000313" key="3">
    <source>
        <dbReference type="Proteomes" id="UP000293874"/>
    </source>
</evidence>
<dbReference type="AlphaFoldDB" id="A0A4Q7N4J4"/>
<organism evidence="2 3">
    <name type="scientific">Pseudobacter ginsenosidimutans</name>
    <dbReference type="NCBI Taxonomy" id="661488"/>
    <lineage>
        <taxon>Bacteria</taxon>
        <taxon>Pseudomonadati</taxon>
        <taxon>Bacteroidota</taxon>
        <taxon>Chitinophagia</taxon>
        <taxon>Chitinophagales</taxon>
        <taxon>Chitinophagaceae</taxon>
        <taxon>Pseudobacter</taxon>
    </lineage>
</organism>
<comment type="caution">
    <text evidence="2">The sequence shown here is derived from an EMBL/GenBank/DDBJ whole genome shotgun (WGS) entry which is preliminary data.</text>
</comment>
<dbReference type="OrthoDB" id="674231at2"/>
<keyword evidence="2" id="KW-0540">Nuclease</keyword>
<dbReference type="Pfam" id="PF14279">
    <property type="entry name" value="HNH_5"/>
    <property type="match status" value="1"/>
</dbReference>
<keyword evidence="3" id="KW-1185">Reference proteome</keyword>